<name>A0A450XZW4_9GAMM</name>
<evidence type="ECO:0000313" key="7">
    <source>
        <dbReference type="EMBL" id="VFK34834.1"/>
    </source>
</evidence>
<dbReference type="InterPro" id="IPR023404">
    <property type="entry name" value="rSAM_horseshoe"/>
</dbReference>
<dbReference type="InterPro" id="IPR007197">
    <property type="entry name" value="rSAM"/>
</dbReference>
<dbReference type="SUPFAM" id="SSF102114">
    <property type="entry name" value="Radical SAM enzymes"/>
    <property type="match status" value="1"/>
</dbReference>
<keyword evidence="5" id="KW-0411">Iron-sulfur</keyword>
<dbReference type="Gene3D" id="3.80.30.20">
    <property type="entry name" value="tm_1862 like domain"/>
    <property type="match status" value="1"/>
</dbReference>
<dbReference type="GO" id="GO:0046872">
    <property type="term" value="F:metal ion binding"/>
    <property type="evidence" value="ECO:0007669"/>
    <property type="project" value="UniProtKB-KW"/>
</dbReference>
<dbReference type="AlphaFoldDB" id="A0A450XZW4"/>
<dbReference type="PANTHER" id="PTHR43409">
    <property type="entry name" value="ANAEROBIC MAGNESIUM-PROTOPORPHYRIN IX MONOMETHYL ESTER CYCLASE-RELATED"/>
    <property type="match status" value="1"/>
</dbReference>
<keyword evidence="3" id="KW-0479">Metal-binding</keyword>
<accession>A0A450XZW4</accession>
<organism evidence="7">
    <name type="scientific">Candidatus Kentrum sp. LPFa</name>
    <dbReference type="NCBI Taxonomy" id="2126335"/>
    <lineage>
        <taxon>Bacteria</taxon>
        <taxon>Pseudomonadati</taxon>
        <taxon>Pseudomonadota</taxon>
        <taxon>Gammaproteobacteria</taxon>
        <taxon>Candidatus Kentrum</taxon>
    </lineage>
</organism>
<evidence type="ECO:0000256" key="2">
    <source>
        <dbReference type="ARBA" id="ARBA00022691"/>
    </source>
</evidence>
<dbReference type="CDD" id="cd01335">
    <property type="entry name" value="Radical_SAM"/>
    <property type="match status" value="1"/>
</dbReference>
<dbReference type="GO" id="GO:0003824">
    <property type="term" value="F:catalytic activity"/>
    <property type="evidence" value="ECO:0007669"/>
    <property type="project" value="InterPro"/>
</dbReference>
<keyword evidence="4" id="KW-0408">Iron</keyword>
<evidence type="ECO:0000256" key="3">
    <source>
        <dbReference type="ARBA" id="ARBA00022723"/>
    </source>
</evidence>
<comment type="cofactor">
    <cofactor evidence="1">
        <name>[4Fe-4S] cluster</name>
        <dbReference type="ChEBI" id="CHEBI:49883"/>
    </cofactor>
</comment>
<dbReference type="InterPro" id="IPR051198">
    <property type="entry name" value="BchE-like"/>
</dbReference>
<dbReference type="PANTHER" id="PTHR43409:SF16">
    <property type="entry name" value="SLR0320 PROTEIN"/>
    <property type="match status" value="1"/>
</dbReference>
<gene>
    <name evidence="6" type="ORF">BECKLPF1236A_GA0070988_102803</name>
    <name evidence="7" type="ORF">BECKLPF1236C_GA0070990_103042</name>
</gene>
<dbReference type="GO" id="GO:0005829">
    <property type="term" value="C:cytosol"/>
    <property type="evidence" value="ECO:0007669"/>
    <property type="project" value="TreeGrafter"/>
</dbReference>
<evidence type="ECO:0000256" key="5">
    <source>
        <dbReference type="ARBA" id="ARBA00023014"/>
    </source>
</evidence>
<reference evidence="7" key="1">
    <citation type="submission" date="2019-02" db="EMBL/GenBank/DDBJ databases">
        <authorList>
            <person name="Gruber-Vodicka R. H."/>
            <person name="Seah K. B. B."/>
        </authorList>
    </citation>
    <scope>NUCLEOTIDE SEQUENCE</scope>
    <source>
        <strain evidence="6">BECK_S312</strain>
        <strain evidence="7">BECK_S426</strain>
    </source>
</reference>
<keyword evidence="2" id="KW-0949">S-adenosyl-L-methionine</keyword>
<dbReference type="EMBL" id="CAADFP010000304">
    <property type="protein sequence ID" value="VFK34834.1"/>
    <property type="molecule type" value="Genomic_DNA"/>
</dbReference>
<proteinExistence type="predicted"/>
<sequence length="679" mass="77268">MVPICENATGAAGSPIDILFINLSNWPGNPVYPYAFVQVSALARRAGLSIRRWDGLGLDRAQQLRCIGDLVSRHRPTAVAFSIRQADSTVADEYLGAKARNTPGWFPLEDTRAAIQRVREISSARVLVGDFTFTVNPVSASEYLEPDFGVVGEPDDLIAHFHEVMAGRIEGVANLLYRRDGQWRQNERIYYGPLDDLEYTPEIIGEIVRFHGERALRETHLASVPGPDTGRAIAVEISRGCPCHCAFCCEPLAKGRAMRLRDLDVVEAEIKNLLGFGLRYFWFVCSELTFTKAYVLELAERLIRLNRTQDLPIYWRAYFLPTKFSKDELRILLRSGLMIEQNGPFSDLSDETLEQMREPYRVKHALGHVRDLMELNEEPEFAYRKMQRWFLWSWLANPFSTRESVGRTLETLSRLGLDRRFDIADGYPALRVYEGLRNLPEQTHRRAEIVTGDGATPRSIIHPAFYYSQDLMEHFGDIDQFHDFVSYAHETMLSRHYRVTRDWTGWSMRLAPARLDELLAPIMSEPAPMPSWVDHPDLGAHDPTRWFVTAFRCWENAGRDWARLLADLEGRDPATKNAIIAALLHQGFARNHACREALFTELDLTDDTGAPLCSPYLATVRLLAGFPDEGALCKHVEGRFGARGGALIRYYLYALNLRLRPEWRFLVPARDAARTAPGP</sequence>
<dbReference type="EMBL" id="CAADFM010000280">
    <property type="protein sequence ID" value="VFK20904.1"/>
    <property type="molecule type" value="Genomic_DNA"/>
</dbReference>
<evidence type="ECO:0000313" key="6">
    <source>
        <dbReference type="EMBL" id="VFK20904.1"/>
    </source>
</evidence>
<dbReference type="SFLD" id="SFLDS00029">
    <property type="entry name" value="Radical_SAM"/>
    <property type="match status" value="1"/>
</dbReference>
<dbReference type="GO" id="GO:0051536">
    <property type="term" value="F:iron-sulfur cluster binding"/>
    <property type="evidence" value="ECO:0007669"/>
    <property type="project" value="UniProtKB-KW"/>
</dbReference>
<evidence type="ECO:0000256" key="1">
    <source>
        <dbReference type="ARBA" id="ARBA00001966"/>
    </source>
</evidence>
<evidence type="ECO:0008006" key="8">
    <source>
        <dbReference type="Google" id="ProtNLM"/>
    </source>
</evidence>
<evidence type="ECO:0000256" key="4">
    <source>
        <dbReference type="ARBA" id="ARBA00023004"/>
    </source>
</evidence>
<protein>
    <recommendedName>
        <fullName evidence="8">Radical SAM superfamily enzyme YgiQ, UPF0313 family</fullName>
    </recommendedName>
</protein>
<dbReference type="InterPro" id="IPR058240">
    <property type="entry name" value="rSAM_sf"/>
</dbReference>
<dbReference type="SFLD" id="SFLDG01082">
    <property type="entry name" value="B12-binding_domain_containing"/>
    <property type="match status" value="1"/>
</dbReference>